<dbReference type="EMBL" id="MCFF01000041">
    <property type="protein sequence ID" value="ORZ07487.1"/>
    <property type="molecule type" value="Genomic_DNA"/>
</dbReference>
<proteinExistence type="predicted"/>
<sequence>MTRDRYEEYMKGINDSDGSAYRKILQTHGADADALIPAAFFQMDGPDETCTLDLTPTRSGRYVLIKLLRSRCSNGLQRPENIDLQYLGLIGFTGARSFALASFL</sequence>
<evidence type="ECO:0000313" key="1">
    <source>
        <dbReference type="EMBL" id="ORZ07487.1"/>
    </source>
</evidence>
<dbReference type="Proteomes" id="UP000193648">
    <property type="component" value="Unassembled WGS sequence"/>
</dbReference>
<dbReference type="OrthoDB" id="2351940at2759"/>
<reference evidence="1 2" key="1">
    <citation type="submission" date="2016-07" db="EMBL/GenBank/DDBJ databases">
        <title>Pervasive Adenine N6-methylation of Active Genes in Fungi.</title>
        <authorList>
            <consortium name="DOE Joint Genome Institute"/>
            <person name="Mondo S.J."/>
            <person name="Dannebaum R.O."/>
            <person name="Kuo R.C."/>
            <person name="Labutti K."/>
            <person name="Haridas S."/>
            <person name="Kuo A."/>
            <person name="Salamov A."/>
            <person name="Ahrendt S.R."/>
            <person name="Lipzen A."/>
            <person name="Sullivan W."/>
            <person name="Andreopoulos W.B."/>
            <person name="Clum A."/>
            <person name="Lindquist E."/>
            <person name="Daum C."/>
            <person name="Ramamoorthy G.K."/>
            <person name="Gryganskyi A."/>
            <person name="Culley D."/>
            <person name="Magnuson J.K."/>
            <person name="James T.Y."/>
            <person name="O'Malley M.A."/>
            <person name="Stajich J.E."/>
            <person name="Spatafora J.W."/>
            <person name="Visel A."/>
            <person name="Grigoriev I.V."/>
        </authorList>
    </citation>
    <scope>NUCLEOTIDE SEQUENCE [LARGE SCALE GENOMIC DNA]</scope>
    <source>
        <strain evidence="1 2">NRRL 3116</strain>
    </source>
</reference>
<dbReference type="InParanoid" id="A0A1Y2GD25"/>
<protein>
    <submittedName>
        <fullName evidence="1">Uncharacterized protein</fullName>
    </submittedName>
</protein>
<keyword evidence="2" id="KW-1185">Reference proteome</keyword>
<dbReference type="GeneID" id="33561489"/>
<accession>A0A1Y2GD25</accession>
<dbReference type="STRING" id="64571.A0A1Y2GD25"/>
<gene>
    <name evidence="1" type="ORF">BCR41DRAFT_159322</name>
</gene>
<dbReference type="RefSeq" id="XP_021877994.1">
    <property type="nucleotide sequence ID" value="XM_022019644.1"/>
</dbReference>
<comment type="caution">
    <text evidence="1">The sequence shown here is derived from an EMBL/GenBank/DDBJ whole genome shotgun (WGS) entry which is preliminary data.</text>
</comment>
<organism evidence="1 2">
    <name type="scientific">Lobosporangium transversale</name>
    <dbReference type="NCBI Taxonomy" id="64571"/>
    <lineage>
        <taxon>Eukaryota</taxon>
        <taxon>Fungi</taxon>
        <taxon>Fungi incertae sedis</taxon>
        <taxon>Mucoromycota</taxon>
        <taxon>Mortierellomycotina</taxon>
        <taxon>Mortierellomycetes</taxon>
        <taxon>Mortierellales</taxon>
        <taxon>Mortierellaceae</taxon>
        <taxon>Lobosporangium</taxon>
    </lineage>
</organism>
<dbReference type="AlphaFoldDB" id="A0A1Y2GD25"/>
<evidence type="ECO:0000313" key="2">
    <source>
        <dbReference type="Proteomes" id="UP000193648"/>
    </source>
</evidence>
<name>A0A1Y2GD25_9FUNG</name>